<gene>
    <name evidence="2" type="ORF">Tci_034389</name>
</gene>
<name>A0A6L2LKS2_TANCI</name>
<evidence type="ECO:0000256" key="1">
    <source>
        <dbReference type="SAM" id="MobiDB-lite"/>
    </source>
</evidence>
<feature type="compositionally biased region" description="Polar residues" evidence="1">
    <location>
        <begin position="102"/>
        <end position="111"/>
    </location>
</feature>
<sequence>MQVFMRFKRPIHQKGVSSSFEKERKSFTSFDDSLSQGSLLGLIINCYAFRRVLARALRMNENHLQALMIVYHKGHWPMKLPEDEKSASEDNHNKKDRVTKVENVNENGNKTDGNDHSVTEENRKGDDLSARRKFRNSRQIPTKILTTVVDAILEKPANSSSKEDTPGTNLTY</sequence>
<reference evidence="2" key="1">
    <citation type="journal article" date="2019" name="Sci. Rep.">
        <title>Draft genome of Tanacetum cinerariifolium, the natural source of mosquito coil.</title>
        <authorList>
            <person name="Yamashiro T."/>
            <person name="Shiraishi A."/>
            <person name="Satake H."/>
            <person name="Nakayama K."/>
        </authorList>
    </citation>
    <scope>NUCLEOTIDE SEQUENCE</scope>
</reference>
<accession>A0A6L2LKS2</accession>
<evidence type="ECO:0000313" key="2">
    <source>
        <dbReference type="EMBL" id="GEU62411.1"/>
    </source>
</evidence>
<feature type="compositionally biased region" description="Basic and acidic residues" evidence="1">
    <location>
        <begin position="112"/>
        <end position="130"/>
    </location>
</feature>
<feature type="compositionally biased region" description="Basic and acidic residues" evidence="1">
    <location>
        <begin position="81"/>
        <end position="100"/>
    </location>
</feature>
<feature type="region of interest" description="Disordered" evidence="1">
    <location>
        <begin position="81"/>
        <end position="135"/>
    </location>
</feature>
<comment type="caution">
    <text evidence="2">The sequence shown here is derived from an EMBL/GenBank/DDBJ whole genome shotgun (WGS) entry which is preliminary data.</text>
</comment>
<feature type="region of interest" description="Disordered" evidence="1">
    <location>
        <begin position="152"/>
        <end position="172"/>
    </location>
</feature>
<protein>
    <submittedName>
        <fullName evidence="2">Uncharacterized protein</fullName>
    </submittedName>
</protein>
<organism evidence="2">
    <name type="scientific">Tanacetum cinerariifolium</name>
    <name type="common">Dalmatian daisy</name>
    <name type="synonym">Chrysanthemum cinerariifolium</name>
    <dbReference type="NCBI Taxonomy" id="118510"/>
    <lineage>
        <taxon>Eukaryota</taxon>
        <taxon>Viridiplantae</taxon>
        <taxon>Streptophyta</taxon>
        <taxon>Embryophyta</taxon>
        <taxon>Tracheophyta</taxon>
        <taxon>Spermatophyta</taxon>
        <taxon>Magnoliopsida</taxon>
        <taxon>eudicotyledons</taxon>
        <taxon>Gunneridae</taxon>
        <taxon>Pentapetalae</taxon>
        <taxon>asterids</taxon>
        <taxon>campanulids</taxon>
        <taxon>Asterales</taxon>
        <taxon>Asteraceae</taxon>
        <taxon>Asteroideae</taxon>
        <taxon>Anthemideae</taxon>
        <taxon>Anthemidinae</taxon>
        <taxon>Tanacetum</taxon>
    </lineage>
</organism>
<proteinExistence type="predicted"/>
<dbReference type="EMBL" id="BKCJ010004669">
    <property type="protein sequence ID" value="GEU62411.1"/>
    <property type="molecule type" value="Genomic_DNA"/>
</dbReference>
<dbReference type="AlphaFoldDB" id="A0A6L2LKS2"/>